<dbReference type="RefSeq" id="WP_290315066.1">
    <property type="nucleotide sequence ID" value="NZ_JAUFPN010000027.1"/>
</dbReference>
<comment type="caution">
    <text evidence="3">The sequence shown here is derived from an EMBL/GenBank/DDBJ whole genome shotgun (WGS) entry which is preliminary data.</text>
</comment>
<organism evidence="3 4">
    <name type="scientific">Paeniroseomonas aquatica</name>
    <dbReference type="NCBI Taxonomy" id="373043"/>
    <lineage>
        <taxon>Bacteria</taxon>
        <taxon>Pseudomonadati</taxon>
        <taxon>Pseudomonadota</taxon>
        <taxon>Alphaproteobacteria</taxon>
        <taxon>Acetobacterales</taxon>
        <taxon>Acetobacteraceae</taxon>
        <taxon>Paeniroseomonas</taxon>
    </lineage>
</organism>
<accession>A0ABT8A1A9</accession>
<evidence type="ECO:0000313" key="4">
    <source>
        <dbReference type="Proteomes" id="UP001529369"/>
    </source>
</evidence>
<dbReference type="Pfam" id="PF12850">
    <property type="entry name" value="Metallophos_2"/>
    <property type="match status" value="1"/>
</dbReference>
<protein>
    <submittedName>
        <fullName evidence="3">Metallophosphoesterase family protein</fullName>
    </submittedName>
</protein>
<dbReference type="SUPFAM" id="SSF56300">
    <property type="entry name" value="Metallo-dependent phosphatases"/>
    <property type="match status" value="1"/>
</dbReference>
<dbReference type="CDD" id="cd00838">
    <property type="entry name" value="MPP_superfamily"/>
    <property type="match status" value="1"/>
</dbReference>
<comment type="similarity">
    <text evidence="1">Belongs to the metallophosphoesterase superfamily. YfcE family.</text>
</comment>
<dbReference type="PIRSF" id="PIRSF000883">
    <property type="entry name" value="Pesterase_MJ0912"/>
    <property type="match status" value="1"/>
</dbReference>
<proteinExistence type="inferred from homology"/>
<dbReference type="PANTHER" id="PTHR42850">
    <property type="entry name" value="METALLOPHOSPHOESTERASE"/>
    <property type="match status" value="1"/>
</dbReference>
<gene>
    <name evidence="3" type="ORF">QWZ14_02910</name>
</gene>
<name>A0ABT8A1A9_9PROT</name>
<reference evidence="4" key="1">
    <citation type="journal article" date="2019" name="Int. J. Syst. Evol. Microbiol.">
        <title>The Global Catalogue of Microorganisms (GCM) 10K type strain sequencing project: providing services to taxonomists for standard genome sequencing and annotation.</title>
        <authorList>
            <consortium name="The Broad Institute Genomics Platform"/>
            <consortium name="The Broad Institute Genome Sequencing Center for Infectious Disease"/>
            <person name="Wu L."/>
            <person name="Ma J."/>
        </authorList>
    </citation>
    <scope>NUCLEOTIDE SEQUENCE [LARGE SCALE GENOMIC DNA]</scope>
    <source>
        <strain evidence="4">CECT 7131</strain>
    </source>
</reference>
<dbReference type="InterPro" id="IPR050126">
    <property type="entry name" value="Ap4A_hydrolase"/>
</dbReference>
<dbReference type="InterPro" id="IPR024654">
    <property type="entry name" value="Calcineurin-like_PHP_lpxH"/>
</dbReference>
<dbReference type="PANTHER" id="PTHR42850:SF2">
    <property type="entry name" value="BLL5683 PROTEIN"/>
    <property type="match status" value="1"/>
</dbReference>
<evidence type="ECO:0000313" key="3">
    <source>
        <dbReference type="EMBL" id="MDN3563324.1"/>
    </source>
</evidence>
<dbReference type="Proteomes" id="UP001529369">
    <property type="component" value="Unassembled WGS sequence"/>
</dbReference>
<evidence type="ECO:0000259" key="2">
    <source>
        <dbReference type="Pfam" id="PF12850"/>
    </source>
</evidence>
<evidence type="ECO:0000256" key="1">
    <source>
        <dbReference type="ARBA" id="ARBA00008950"/>
    </source>
</evidence>
<dbReference type="EMBL" id="JAUFPN010000027">
    <property type="protein sequence ID" value="MDN3563324.1"/>
    <property type="molecule type" value="Genomic_DNA"/>
</dbReference>
<feature type="domain" description="Calcineurin-like phosphoesterase" evidence="2">
    <location>
        <begin position="1"/>
        <end position="210"/>
    </location>
</feature>
<dbReference type="InterPro" id="IPR011152">
    <property type="entry name" value="Pesterase_MJ0912"/>
</dbReference>
<dbReference type="InterPro" id="IPR029052">
    <property type="entry name" value="Metallo-depent_PP-like"/>
</dbReference>
<sequence length="246" mass="26626">MRIALMSDIHGNRQAFEACLAHAEGLAPDRYAILGDLVGYGADPDWVVDRVREMVGRGAIALLGNHDEAVLAGQGDLNAAATVAMLWTRQRLGAPALDFLGALPLAVEEEDRLYVHAEASAPQRWHYVLDADDARRSLEATDQRLTFCGHTHIPRLFGITAAEKLMAFHPVSAVPVPLRRPRRWLAVLGAVGQPRDGNPAACYAVFDTESQELAWHRVPYDVAGAAAAILAAGLPEMLATRLYGGH</sequence>
<keyword evidence="4" id="KW-1185">Reference proteome</keyword>
<dbReference type="Gene3D" id="3.60.21.10">
    <property type="match status" value="1"/>
</dbReference>